<reference evidence="1 2" key="1">
    <citation type="submission" date="2020-11" db="EMBL/GenBank/DDBJ databases">
        <authorList>
            <person name="Wallbank WR R."/>
            <person name="Pardo Diaz C."/>
            <person name="Kozak K."/>
            <person name="Martin S."/>
            <person name="Jiggins C."/>
            <person name="Moest M."/>
            <person name="Warren A I."/>
            <person name="Generalovic N T."/>
            <person name="Byers J.R.P. K."/>
            <person name="Montejo-Kovacevich G."/>
            <person name="Yen C E."/>
        </authorList>
    </citation>
    <scope>NUCLEOTIDE SEQUENCE [LARGE SCALE GENOMIC DNA]</scope>
</reference>
<evidence type="ECO:0000313" key="2">
    <source>
        <dbReference type="Proteomes" id="UP000594454"/>
    </source>
</evidence>
<evidence type="ECO:0000313" key="1">
    <source>
        <dbReference type="EMBL" id="CAD7082157.1"/>
    </source>
</evidence>
<dbReference type="EMBL" id="LR899010">
    <property type="protein sequence ID" value="CAD7082157.1"/>
    <property type="molecule type" value="Genomic_DNA"/>
</dbReference>
<sequence>MEVGSCLQPAITVFEYASLIICTFDMRLHIIDVRVLLTISERKANTTLLSIPGLRDSKHAMHFISVWGEIVVNVKHPQQSWSVQEPEVPRLHPLCEDQRNVLANLHPQCTGVRVHLPSRLHHLLYCYLRQPQVVFGDKRQILSGSSGTVADCISKEDALGAAVTVVVLFEKSYLVVNGIRPEGETGPKLSRYTENFEDKFLSDQERDSF</sequence>
<organism evidence="1 2">
    <name type="scientific">Hermetia illucens</name>
    <name type="common">Black soldier fly</name>
    <dbReference type="NCBI Taxonomy" id="343691"/>
    <lineage>
        <taxon>Eukaryota</taxon>
        <taxon>Metazoa</taxon>
        <taxon>Ecdysozoa</taxon>
        <taxon>Arthropoda</taxon>
        <taxon>Hexapoda</taxon>
        <taxon>Insecta</taxon>
        <taxon>Pterygota</taxon>
        <taxon>Neoptera</taxon>
        <taxon>Endopterygota</taxon>
        <taxon>Diptera</taxon>
        <taxon>Brachycera</taxon>
        <taxon>Stratiomyomorpha</taxon>
        <taxon>Stratiomyidae</taxon>
        <taxon>Hermetiinae</taxon>
        <taxon>Hermetia</taxon>
    </lineage>
</organism>
<dbReference type="InParanoid" id="A0A7R8UJS5"/>
<keyword evidence="2" id="KW-1185">Reference proteome</keyword>
<dbReference type="AlphaFoldDB" id="A0A7R8UJS5"/>
<protein>
    <submittedName>
        <fullName evidence="1">Uncharacterized protein</fullName>
    </submittedName>
</protein>
<proteinExistence type="predicted"/>
<dbReference type="Proteomes" id="UP000594454">
    <property type="component" value="Chromosome 2"/>
</dbReference>
<name>A0A7R8UJS5_HERIL</name>
<accession>A0A7R8UJS5</accession>
<gene>
    <name evidence="1" type="ORF">HERILL_LOCUS5213</name>
</gene>